<reference evidence="1 2" key="1">
    <citation type="submission" date="2016-11" db="EMBL/GenBank/DDBJ databases">
        <authorList>
            <person name="Jaros S."/>
            <person name="Januszkiewicz K."/>
            <person name="Wedrychowicz H."/>
        </authorList>
    </citation>
    <scope>NUCLEOTIDE SEQUENCE [LARGE SCALE GENOMIC DNA]</scope>
    <source>
        <strain evidence="1 2">DSM 45408</strain>
    </source>
</reference>
<dbReference type="STRING" id="1070870.SAMN05444351_0212"/>
<gene>
    <name evidence="1" type="ORF">SAMN05444351_0212</name>
</gene>
<protein>
    <submittedName>
        <fullName evidence="1">Uncharacterized protein</fullName>
    </submittedName>
</protein>
<name>A0A1M5D3U5_9ACTN</name>
<accession>A0A1M5D3U5</accession>
<dbReference type="EMBL" id="FQVX01000001">
    <property type="protein sequence ID" value="SHF61699.1"/>
    <property type="molecule type" value="Genomic_DNA"/>
</dbReference>
<evidence type="ECO:0000313" key="2">
    <source>
        <dbReference type="Proteomes" id="UP000184471"/>
    </source>
</evidence>
<proteinExistence type="predicted"/>
<dbReference type="Proteomes" id="UP000184471">
    <property type="component" value="Unassembled WGS sequence"/>
</dbReference>
<organism evidence="1 2">
    <name type="scientific">Geodermatophilus nigrescens</name>
    <dbReference type="NCBI Taxonomy" id="1070870"/>
    <lineage>
        <taxon>Bacteria</taxon>
        <taxon>Bacillati</taxon>
        <taxon>Actinomycetota</taxon>
        <taxon>Actinomycetes</taxon>
        <taxon>Geodermatophilales</taxon>
        <taxon>Geodermatophilaceae</taxon>
        <taxon>Geodermatophilus</taxon>
    </lineage>
</organism>
<dbReference type="AlphaFoldDB" id="A0A1M5D3U5"/>
<keyword evidence="2" id="KW-1185">Reference proteome</keyword>
<evidence type="ECO:0000313" key="1">
    <source>
        <dbReference type="EMBL" id="SHF61699.1"/>
    </source>
</evidence>
<sequence length="53" mass="5553">MNLSGLAQSLARTADEVVLVVPVRGQSESDLRLAVTAVEEEGKAALHVVVARP</sequence>